<dbReference type="Gene3D" id="1.10.287.470">
    <property type="entry name" value="Helix hairpin bin"/>
    <property type="match status" value="1"/>
</dbReference>
<dbReference type="AlphaFoldDB" id="A0A1E3VQ10"/>
<dbReference type="InterPro" id="IPR050393">
    <property type="entry name" value="MFP_Efflux_Pump"/>
</dbReference>
<dbReference type="SUPFAM" id="SSF111369">
    <property type="entry name" value="HlyD-like secretion proteins"/>
    <property type="match status" value="1"/>
</dbReference>
<keyword evidence="2" id="KW-1133">Transmembrane helix</keyword>
<keyword evidence="2" id="KW-0472">Membrane</keyword>
<accession>A0A1E3VQ10</accession>
<keyword evidence="2" id="KW-0812">Transmembrane</keyword>
<keyword evidence="1" id="KW-0175">Coiled coil</keyword>
<reference evidence="3 4" key="1">
    <citation type="journal article" date="2016" name="Environ. Microbiol.">
        <title>New Methyloceanibacter diversity from North Sea sediments includes methanotroph containing solely the soluble methane monooxygenase.</title>
        <authorList>
            <person name="Vekeman B."/>
            <person name="Kerckhof F.M."/>
            <person name="Cremers G."/>
            <person name="de Vos P."/>
            <person name="Vandamme P."/>
            <person name="Boon N."/>
            <person name="Op den Camp H.J."/>
            <person name="Heylen K."/>
        </authorList>
    </citation>
    <scope>NUCLEOTIDE SEQUENCE [LARGE SCALE GENOMIC DNA]</scope>
    <source>
        <strain evidence="3 4">R-67176</strain>
    </source>
</reference>
<proteinExistence type="predicted"/>
<dbReference type="Gene3D" id="2.40.50.100">
    <property type="match status" value="1"/>
</dbReference>
<evidence type="ECO:0000313" key="3">
    <source>
        <dbReference type="EMBL" id="ODR95615.1"/>
    </source>
</evidence>
<organism evidence="3 4">
    <name type="scientific">Methyloceanibacter stevinii</name>
    <dbReference type="NCBI Taxonomy" id="1774970"/>
    <lineage>
        <taxon>Bacteria</taxon>
        <taxon>Pseudomonadati</taxon>
        <taxon>Pseudomonadota</taxon>
        <taxon>Alphaproteobacteria</taxon>
        <taxon>Hyphomicrobiales</taxon>
        <taxon>Hyphomicrobiaceae</taxon>
        <taxon>Methyloceanibacter</taxon>
    </lineage>
</organism>
<dbReference type="Proteomes" id="UP000094172">
    <property type="component" value="Unassembled WGS sequence"/>
</dbReference>
<evidence type="ECO:0000256" key="2">
    <source>
        <dbReference type="SAM" id="Phobius"/>
    </source>
</evidence>
<dbReference type="RefSeq" id="WP_069443819.1">
    <property type="nucleotide sequence ID" value="NZ_LPWE01000010.1"/>
</dbReference>
<dbReference type="STRING" id="1774970.AUC70_01580"/>
<feature type="transmembrane region" description="Helical" evidence="2">
    <location>
        <begin position="42"/>
        <end position="61"/>
    </location>
</feature>
<comment type="caution">
    <text evidence="3">The sequence shown here is derived from an EMBL/GenBank/DDBJ whole genome shotgun (WGS) entry which is preliminary data.</text>
</comment>
<dbReference type="EMBL" id="LPWE01000010">
    <property type="protein sequence ID" value="ODR95615.1"/>
    <property type="molecule type" value="Genomic_DNA"/>
</dbReference>
<gene>
    <name evidence="3" type="ORF">AUC70_01580</name>
</gene>
<protein>
    <submittedName>
        <fullName evidence="3">Secretion protein HlyD</fullName>
    </submittedName>
</protein>
<dbReference type="PANTHER" id="PTHR30367:SF12">
    <property type="entry name" value="P-HYDROXYBENZOIC ACID EFFLUX PUMP SUBUNIT AAEA"/>
    <property type="match status" value="1"/>
</dbReference>
<keyword evidence="4" id="KW-1185">Reference proteome</keyword>
<name>A0A1E3VQ10_9HYPH</name>
<sequence>MIELIFSFLVTILPDYLYRRYGQGKRFGEEITLYNFWYELRWGITACAVLTTTLVTVIFYFHPIASNVIVGFRTVSIISDRPGRVEEVYVTNNQEVKAGDRIFSLDTSRQRAAAETARRRIAEVDAAMTQAQSELSVAKGNIVVAEGALRQAQDELKRREELYERNPSVVSAQELVRLGAAAESREGALKAARAQRDVVESQISASLPAQRASAEAALAEAETEIEKATVFAGTDGTVKQFVLRRGDIVSPVLRPAGILVPTSSEGPVVLATFGQISAQVLHVGMITEITCSSKPLTVIPMVITDVQDVIAGGQVRPSDQLLDVEERARPGTILTFLEPVFEGSQAGALPRGSVCNGVAYTSHARAIDEGKITGGRALLMRVVDGMGIANAIVIRAQALMLPIRAVIFGG</sequence>
<evidence type="ECO:0000256" key="1">
    <source>
        <dbReference type="SAM" id="Coils"/>
    </source>
</evidence>
<dbReference type="PANTHER" id="PTHR30367">
    <property type="entry name" value="P-HYDROXYBENZOIC ACID EFFLUX PUMP SUBUNIT AAEA-RELATED"/>
    <property type="match status" value="1"/>
</dbReference>
<feature type="coiled-coil region" evidence="1">
    <location>
        <begin position="114"/>
        <end position="162"/>
    </location>
</feature>
<evidence type="ECO:0000313" key="4">
    <source>
        <dbReference type="Proteomes" id="UP000094172"/>
    </source>
</evidence>